<feature type="domain" description="Calcineurin-like phosphoesterase" evidence="4">
    <location>
        <begin position="32"/>
        <end position="248"/>
    </location>
</feature>
<evidence type="ECO:0000259" key="4">
    <source>
        <dbReference type="Pfam" id="PF00149"/>
    </source>
</evidence>
<dbReference type="InterPro" id="IPR004843">
    <property type="entry name" value="Calcineurin-like_PHP"/>
</dbReference>
<dbReference type="Gene3D" id="3.90.780.10">
    <property type="entry name" value="5'-Nucleotidase, C-terminal domain"/>
    <property type="match status" value="1"/>
</dbReference>
<dbReference type="Pfam" id="PF00149">
    <property type="entry name" value="Metallophos"/>
    <property type="match status" value="1"/>
</dbReference>
<evidence type="ECO:0000256" key="3">
    <source>
        <dbReference type="RuleBase" id="RU362119"/>
    </source>
</evidence>
<accession>A0ABX7B3C5</accession>
<keyword evidence="7" id="KW-1185">Reference proteome</keyword>
<dbReference type="CDD" id="cd07409">
    <property type="entry name" value="MPP_CD73_N"/>
    <property type="match status" value="1"/>
</dbReference>
<dbReference type="InterPro" id="IPR029052">
    <property type="entry name" value="Metallo-depent_PP-like"/>
</dbReference>
<name>A0ABX7B3C5_9PROT</name>
<evidence type="ECO:0000313" key="7">
    <source>
        <dbReference type="Proteomes" id="UP000595197"/>
    </source>
</evidence>
<reference evidence="6" key="1">
    <citation type="submission" date="2021-02" db="EMBL/GenBank/DDBJ databases">
        <title>Skermanella TT6 skin isolate.</title>
        <authorList>
            <person name="Lee K."/>
            <person name="Ganzorig M."/>
        </authorList>
    </citation>
    <scope>NUCLEOTIDE SEQUENCE</scope>
    <source>
        <strain evidence="6">TT6</strain>
    </source>
</reference>
<dbReference type="InterPro" id="IPR036907">
    <property type="entry name" value="5'-Nucleotdase_C_sf"/>
</dbReference>
<dbReference type="RefSeq" id="WP_201073768.1">
    <property type="nucleotide sequence ID" value="NZ_CP067420.1"/>
</dbReference>
<feature type="signal peptide" evidence="3">
    <location>
        <begin position="1"/>
        <end position="27"/>
    </location>
</feature>
<dbReference type="SUPFAM" id="SSF55816">
    <property type="entry name" value="5'-nucleotidase (syn. UDP-sugar hydrolase), C-terminal domain"/>
    <property type="match status" value="1"/>
</dbReference>
<dbReference type="PRINTS" id="PR01607">
    <property type="entry name" value="APYRASEFAMLY"/>
</dbReference>
<dbReference type="SUPFAM" id="SSF56300">
    <property type="entry name" value="Metallo-dependent phosphatases"/>
    <property type="match status" value="1"/>
</dbReference>
<feature type="chain" id="PRO_5044983885" evidence="3">
    <location>
        <begin position="28"/>
        <end position="539"/>
    </location>
</feature>
<dbReference type="PANTHER" id="PTHR11575:SF24">
    <property type="entry name" value="5'-NUCLEOTIDASE"/>
    <property type="match status" value="1"/>
</dbReference>
<evidence type="ECO:0000256" key="2">
    <source>
        <dbReference type="ARBA" id="ARBA00022729"/>
    </source>
</evidence>
<evidence type="ECO:0000259" key="5">
    <source>
        <dbReference type="Pfam" id="PF02872"/>
    </source>
</evidence>
<evidence type="ECO:0000256" key="1">
    <source>
        <dbReference type="ARBA" id="ARBA00006654"/>
    </source>
</evidence>
<dbReference type="Gene3D" id="3.60.21.10">
    <property type="match status" value="1"/>
</dbReference>
<comment type="similarity">
    <text evidence="1 3">Belongs to the 5'-nucleotidase family.</text>
</comment>
<organism evidence="6 7">
    <name type="scientific">Skermanella cutis</name>
    <dbReference type="NCBI Taxonomy" id="2775420"/>
    <lineage>
        <taxon>Bacteria</taxon>
        <taxon>Pseudomonadati</taxon>
        <taxon>Pseudomonadota</taxon>
        <taxon>Alphaproteobacteria</taxon>
        <taxon>Rhodospirillales</taxon>
        <taxon>Azospirillaceae</taxon>
        <taxon>Skermanella</taxon>
    </lineage>
</organism>
<gene>
    <name evidence="6" type="ORF">IGS68_21705</name>
</gene>
<dbReference type="Proteomes" id="UP000595197">
    <property type="component" value="Chromosome"/>
</dbReference>
<dbReference type="EMBL" id="CP067420">
    <property type="protein sequence ID" value="QQP88613.1"/>
    <property type="molecule type" value="Genomic_DNA"/>
</dbReference>
<dbReference type="InterPro" id="IPR006179">
    <property type="entry name" value="5_nucleotidase/apyrase"/>
</dbReference>
<dbReference type="PANTHER" id="PTHR11575">
    <property type="entry name" value="5'-NUCLEOTIDASE-RELATED"/>
    <property type="match status" value="1"/>
</dbReference>
<sequence length="539" mass="56097">MATKTALLGSGLLALLGTGLWAAPAGAAEFQLRILHVNDVHARYDQVTSSGGFCTPKDEAAAKCVGGAARLQTKLRELRGDNALFLDAGDQFQGTLFYTHFKHGAVQTVLGMLNPDAQTLGNHEFDDGPAGLRPYLDAVSWPVLSANLDSSREPALEGRYKPSTVIEKGGQRIGIVGLTTSDTPITSSPGPTVAFRDEAAALARAVADLKAQGVDKIIALTHVGYAEDQALAAAVDGVDVYVGGHSHSFLETGNDKAAGPYPTVVTTPSGAPALVVQAGSYGTHLGRLDVTFDGAGVATAWTGGPVALGAEVAQDPVVQDKIVQLNVPLAQLRNQPVGEAGVELVGTSDACRFGECNLGNLIADAMLWATRDQGTRIAVQNGGGIRSGIPAGRVTMGQVIEVLPFSNTLATFGISGADLRASLEGGVSKAHDKTTSGTGRFPQVAGLRYAFDPARPEGERIRSVEVREPDGSFRPLDPAATYKVATNNFVRAGGDGYGLFAKAADAYDFGPNLEMVVAEYIKANGPVAPRVEGRITRAQ</sequence>
<proteinExistence type="inferred from homology"/>
<feature type="domain" description="5'-Nucleotidase C-terminal" evidence="5">
    <location>
        <begin position="345"/>
        <end position="500"/>
    </location>
</feature>
<dbReference type="InterPro" id="IPR006146">
    <property type="entry name" value="5'-Nucleotdase_CS"/>
</dbReference>
<keyword evidence="3" id="KW-0378">Hydrolase</keyword>
<evidence type="ECO:0000313" key="6">
    <source>
        <dbReference type="EMBL" id="QQP88613.1"/>
    </source>
</evidence>
<keyword evidence="2 3" id="KW-0732">Signal</keyword>
<dbReference type="InterPro" id="IPR008334">
    <property type="entry name" value="5'-Nucleotdase_C"/>
</dbReference>
<dbReference type="Pfam" id="PF02872">
    <property type="entry name" value="5_nucleotid_C"/>
    <property type="match status" value="1"/>
</dbReference>
<protein>
    <submittedName>
        <fullName evidence="6">5'-nucleotidase C-terminal domain-containing protein</fullName>
    </submittedName>
</protein>
<keyword evidence="3" id="KW-0547">Nucleotide-binding</keyword>
<dbReference type="PROSITE" id="PS00786">
    <property type="entry name" value="5_NUCLEOTIDASE_2"/>
    <property type="match status" value="1"/>
</dbReference>